<evidence type="ECO:0000313" key="2">
    <source>
        <dbReference type="Proteomes" id="UP000631421"/>
    </source>
</evidence>
<protein>
    <submittedName>
        <fullName evidence="1">Uncharacterized protein</fullName>
    </submittedName>
</protein>
<dbReference type="EMBL" id="JACJPY010000037">
    <property type="protein sequence ID" value="MBD2150938.1"/>
    <property type="molecule type" value="Genomic_DNA"/>
</dbReference>
<reference evidence="1" key="2">
    <citation type="submission" date="2020-08" db="EMBL/GenBank/DDBJ databases">
        <authorList>
            <person name="Chen M."/>
            <person name="Teng W."/>
            <person name="Zhao L."/>
            <person name="Hu C."/>
            <person name="Zhou Y."/>
            <person name="Han B."/>
            <person name="Song L."/>
            <person name="Shu W."/>
        </authorList>
    </citation>
    <scope>NUCLEOTIDE SEQUENCE</scope>
    <source>
        <strain evidence="1">FACHB-1277</strain>
    </source>
</reference>
<evidence type="ECO:0000313" key="1">
    <source>
        <dbReference type="EMBL" id="MBD2150938.1"/>
    </source>
</evidence>
<dbReference type="Proteomes" id="UP000631421">
    <property type="component" value="Unassembled WGS sequence"/>
</dbReference>
<keyword evidence="2" id="KW-1185">Reference proteome</keyword>
<gene>
    <name evidence="1" type="ORF">H6F44_12525</name>
</gene>
<organism evidence="1 2">
    <name type="scientific">Pseudanabaena cinerea FACHB-1277</name>
    <dbReference type="NCBI Taxonomy" id="2949581"/>
    <lineage>
        <taxon>Bacteria</taxon>
        <taxon>Bacillati</taxon>
        <taxon>Cyanobacteriota</taxon>
        <taxon>Cyanophyceae</taxon>
        <taxon>Pseudanabaenales</taxon>
        <taxon>Pseudanabaenaceae</taxon>
        <taxon>Pseudanabaena</taxon>
        <taxon>Pseudanabaena cinerea</taxon>
    </lineage>
</organism>
<proteinExistence type="predicted"/>
<reference evidence="1" key="1">
    <citation type="journal article" date="2015" name="ISME J.">
        <title>Draft Genome Sequence of Streptomyces incarnatus NRRL8089, which Produces the Nucleoside Antibiotic Sinefungin.</title>
        <authorList>
            <person name="Oshima K."/>
            <person name="Hattori M."/>
            <person name="Shimizu H."/>
            <person name="Fukuda K."/>
            <person name="Nemoto M."/>
            <person name="Inagaki K."/>
            <person name="Tamura T."/>
        </authorList>
    </citation>
    <scope>NUCLEOTIDE SEQUENCE</scope>
    <source>
        <strain evidence="1">FACHB-1277</strain>
    </source>
</reference>
<accession>A0A926UU67</accession>
<dbReference type="RefSeq" id="WP_190351301.1">
    <property type="nucleotide sequence ID" value="NZ_JACJPY010000037.1"/>
</dbReference>
<name>A0A926UU67_9CYAN</name>
<dbReference type="AlphaFoldDB" id="A0A926UU67"/>
<comment type="caution">
    <text evidence="1">The sequence shown here is derived from an EMBL/GenBank/DDBJ whole genome shotgun (WGS) entry which is preliminary data.</text>
</comment>
<sequence length="221" mass="24819">MTVNVSESLFEQVLVYLRTRSESGDRVAQSLLKTLETIASEGKAVDAAKKANRDRIDDLQPQFGQKLFEAWQELADLQVGENYWSYPVMFEDLAELMEISIDTFVEYLQNVQIGSLQLIQGRGYNYQVGDQKAASLTFHSVPTLKKAAIPKLAEKKQNSTDSKNSKTFKIGDRVCVNANRQQYANHTGIVEQVISVSCRVKLDNGWTAFLPNHCLDHLSGD</sequence>